<protein>
    <submittedName>
        <fullName evidence="2">Uncharacterized protein</fullName>
    </submittedName>
</protein>
<proteinExistence type="predicted"/>
<evidence type="ECO:0000313" key="2">
    <source>
        <dbReference type="EMBL" id="KKL75122.1"/>
    </source>
</evidence>
<organism evidence="2">
    <name type="scientific">marine sediment metagenome</name>
    <dbReference type="NCBI Taxonomy" id="412755"/>
    <lineage>
        <taxon>unclassified sequences</taxon>
        <taxon>metagenomes</taxon>
        <taxon>ecological metagenomes</taxon>
    </lineage>
</organism>
<comment type="caution">
    <text evidence="2">The sequence shown here is derived from an EMBL/GenBank/DDBJ whole genome shotgun (WGS) entry which is preliminary data.</text>
</comment>
<evidence type="ECO:0000256" key="1">
    <source>
        <dbReference type="SAM" id="MobiDB-lite"/>
    </source>
</evidence>
<feature type="non-terminal residue" evidence="2">
    <location>
        <position position="1"/>
    </location>
</feature>
<accession>A0A0F9HIZ8</accession>
<gene>
    <name evidence="2" type="ORF">LCGC14_2058000</name>
</gene>
<sequence>ASWQAVERRAQTRRLVKPTGSLWPKNVLRWEGAMADEERYEVLCPDCGETVYYIGPSEYAAAVEEAGGDETLYDDNPCDPCAEAALEESDD</sequence>
<reference evidence="2" key="1">
    <citation type="journal article" date="2015" name="Nature">
        <title>Complex archaea that bridge the gap between prokaryotes and eukaryotes.</title>
        <authorList>
            <person name="Spang A."/>
            <person name="Saw J.H."/>
            <person name="Jorgensen S.L."/>
            <person name="Zaremba-Niedzwiedzka K."/>
            <person name="Martijn J."/>
            <person name="Lind A.E."/>
            <person name="van Eijk R."/>
            <person name="Schleper C."/>
            <person name="Guy L."/>
            <person name="Ettema T.J."/>
        </authorList>
    </citation>
    <scope>NUCLEOTIDE SEQUENCE</scope>
</reference>
<dbReference type="EMBL" id="LAZR01024439">
    <property type="protein sequence ID" value="KKL75122.1"/>
    <property type="molecule type" value="Genomic_DNA"/>
</dbReference>
<name>A0A0F9HIZ8_9ZZZZ</name>
<dbReference type="AlphaFoldDB" id="A0A0F9HIZ8"/>
<feature type="region of interest" description="Disordered" evidence="1">
    <location>
        <begin position="70"/>
        <end position="91"/>
    </location>
</feature>